<dbReference type="Proteomes" id="UP000005777">
    <property type="component" value="Unassembled WGS sequence"/>
</dbReference>
<gene>
    <name evidence="1" type="ORF">HMPREF9020_01202</name>
</gene>
<protein>
    <submittedName>
        <fullName evidence="1">Uncharacterized protein</fullName>
    </submittedName>
</protein>
<dbReference type="HOGENOM" id="CLU_1509563_0_0_11"/>
<evidence type="ECO:0000313" key="2">
    <source>
        <dbReference type="Proteomes" id="UP000005777"/>
    </source>
</evidence>
<dbReference type="RefSeq" id="WP_006293596.1">
    <property type="nucleotide sequence ID" value="NZ_GG770226.1"/>
</dbReference>
<evidence type="ECO:0000313" key="1">
    <source>
        <dbReference type="EMBL" id="EFG26123.1"/>
    </source>
</evidence>
<accession>W5IGM7</accession>
<sequence>MQVDFQQVLSQLREENRTIEASNPILSDGGAVTFTFIDLPYDSTPQDASHPDRSEFLTDKRQTADLKKNNHSVIHDQDHLFHYLIHVTYNTFMKDMNTILSLTSGHTQNFLNWFKRKADLVYKHDVADADGTTHHKGEPVADLTIRNFDFLRQTHSRAFRDYQLRSQYLAEQKRQNNK</sequence>
<comment type="caution">
    <text evidence="1">The sequence shown here is derived from an EMBL/GenBank/DDBJ whole genome shotgun (WGS) entry which is preliminary data.</text>
</comment>
<dbReference type="AlphaFoldDB" id="W5IGM7"/>
<reference evidence="1 2" key="1">
    <citation type="submission" date="2012-01" db="EMBL/GenBank/DDBJ databases">
        <title>The Genome Sequence of Scardovia inopinata F0304.</title>
        <authorList>
            <consortium name="The Broad Institute Genome Sequencing Platform"/>
            <person name="Earl A."/>
            <person name="Ward D."/>
            <person name="Feldgarden M."/>
            <person name="Gevers D."/>
            <person name="Izard J."/>
            <person name="Baranova O.V."/>
            <person name="Blanton J.M."/>
            <person name="Tanner A.C."/>
            <person name="Dewhirst F.E."/>
            <person name="Young S.K."/>
            <person name="Zeng Q."/>
            <person name="Gargeya S."/>
            <person name="Fitzgerald M."/>
            <person name="Haas B."/>
            <person name="Abouelleil A."/>
            <person name="Alvarado L."/>
            <person name="Arachchi H.M."/>
            <person name="Berlin A."/>
            <person name="Chapman S.B."/>
            <person name="Gearin G."/>
            <person name="Goldberg J."/>
            <person name="Griggs A."/>
            <person name="Gujja S."/>
            <person name="Hansen M."/>
            <person name="Heiman D."/>
            <person name="Howarth C."/>
            <person name="Larimer J."/>
            <person name="Lui A."/>
            <person name="MacDonald P.J."/>
            <person name="McCowen C."/>
            <person name="Montmayeur A."/>
            <person name="Murphy C."/>
            <person name="Neiman D."/>
            <person name="Pearson M."/>
            <person name="Priest M."/>
            <person name="Roberts A."/>
            <person name="Saif S."/>
            <person name="Shea T."/>
            <person name="Sisk P."/>
            <person name="Stolte C."/>
            <person name="Sykes S."/>
            <person name="Wortman J."/>
            <person name="Nusbaum C."/>
            <person name="Birren B."/>
        </authorList>
    </citation>
    <scope>NUCLEOTIDE SEQUENCE [LARGE SCALE GENOMIC DNA]</scope>
    <source>
        <strain evidence="1 2">F0304</strain>
    </source>
</reference>
<dbReference type="EMBL" id="ADCX01000010">
    <property type="protein sequence ID" value="EFG26123.1"/>
    <property type="molecule type" value="Genomic_DNA"/>
</dbReference>
<keyword evidence="2" id="KW-1185">Reference proteome</keyword>
<organism evidence="1 2">
    <name type="scientific">Scardovia inopinata F0304</name>
    <dbReference type="NCBI Taxonomy" id="641146"/>
    <lineage>
        <taxon>Bacteria</taxon>
        <taxon>Bacillati</taxon>
        <taxon>Actinomycetota</taxon>
        <taxon>Actinomycetes</taxon>
        <taxon>Bifidobacteriales</taxon>
        <taxon>Bifidobacteriaceae</taxon>
        <taxon>Scardovia</taxon>
    </lineage>
</organism>
<proteinExistence type="predicted"/>
<name>W5IGM7_SCAIO</name>